<sequence length="78" mass="8690">CLEYLLAALVMLYDFSEAFCLEHMLLPDACGTQTPKPWKAARGLCVPSMTAHKLFLDISVARHLWCSGGRVLCHVKLV</sequence>
<dbReference type="AlphaFoldDB" id="A0AAE1B4Z3"/>
<dbReference type="EMBL" id="JAWDGP010000640">
    <property type="protein sequence ID" value="KAK3798672.1"/>
    <property type="molecule type" value="Genomic_DNA"/>
</dbReference>
<proteinExistence type="predicted"/>
<name>A0AAE1B4Z3_9GAST</name>
<protein>
    <recommendedName>
        <fullName evidence="4">Secreted protein</fullName>
    </recommendedName>
</protein>
<keyword evidence="3" id="KW-1185">Reference proteome</keyword>
<organism evidence="2 3">
    <name type="scientific">Elysia crispata</name>
    <name type="common">lettuce slug</name>
    <dbReference type="NCBI Taxonomy" id="231223"/>
    <lineage>
        <taxon>Eukaryota</taxon>
        <taxon>Metazoa</taxon>
        <taxon>Spiralia</taxon>
        <taxon>Lophotrochozoa</taxon>
        <taxon>Mollusca</taxon>
        <taxon>Gastropoda</taxon>
        <taxon>Heterobranchia</taxon>
        <taxon>Euthyneura</taxon>
        <taxon>Panpulmonata</taxon>
        <taxon>Sacoglossa</taxon>
        <taxon>Placobranchoidea</taxon>
        <taxon>Plakobranchidae</taxon>
        <taxon>Elysia</taxon>
    </lineage>
</organism>
<feature type="signal peptide" evidence="1">
    <location>
        <begin position="1"/>
        <end position="18"/>
    </location>
</feature>
<gene>
    <name evidence="2" type="ORF">RRG08_017288</name>
</gene>
<evidence type="ECO:0000313" key="3">
    <source>
        <dbReference type="Proteomes" id="UP001283361"/>
    </source>
</evidence>
<reference evidence="2" key="1">
    <citation type="journal article" date="2023" name="G3 (Bethesda)">
        <title>A reference genome for the long-term kleptoplast-retaining sea slug Elysia crispata morphotype clarki.</title>
        <authorList>
            <person name="Eastman K.E."/>
            <person name="Pendleton A.L."/>
            <person name="Shaikh M.A."/>
            <person name="Suttiyut T."/>
            <person name="Ogas R."/>
            <person name="Tomko P."/>
            <person name="Gavelis G."/>
            <person name="Widhalm J.R."/>
            <person name="Wisecaver J.H."/>
        </authorList>
    </citation>
    <scope>NUCLEOTIDE SEQUENCE</scope>
    <source>
        <strain evidence="2">ECLA1</strain>
    </source>
</reference>
<dbReference type="Proteomes" id="UP001283361">
    <property type="component" value="Unassembled WGS sequence"/>
</dbReference>
<evidence type="ECO:0008006" key="4">
    <source>
        <dbReference type="Google" id="ProtNLM"/>
    </source>
</evidence>
<evidence type="ECO:0000256" key="1">
    <source>
        <dbReference type="SAM" id="SignalP"/>
    </source>
</evidence>
<accession>A0AAE1B4Z3</accession>
<comment type="caution">
    <text evidence="2">The sequence shown here is derived from an EMBL/GenBank/DDBJ whole genome shotgun (WGS) entry which is preliminary data.</text>
</comment>
<feature type="non-terminal residue" evidence="2">
    <location>
        <position position="1"/>
    </location>
</feature>
<evidence type="ECO:0000313" key="2">
    <source>
        <dbReference type="EMBL" id="KAK3798672.1"/>
    </source>
</evidence>
<keyword evidence="1" id="KW-0732">Signal</keyword>
<feature type="chain" id="PRO_5042188899" description="Secreted protein" evidence="1">
    <location>
        <begin position="19"/>
        <end position="78"/>
    </location>
</feature>